<reference evidence="2 3" key="1">
    <citation type="journal article" date="2011" name="J. Bacteriol.">
        <title>Draft genome sequence of Sporolactobacillus inulinus strain CASD, an efficient D-lactic acid-producing bacterium with high-concentration lactate tolerance capability.</title>
        <authorList>
            <person name="Yu B."/>
            <person name="Su F."/>
            <person name="Wang L."/>
            <person name="Xu K."/>
            <person name="Zhao B."/>
            <person name="Xu P."/>
        </authorList>
    </citation>
    <scope>NUCLEOTIDE SEQUENCE [LARGE SCALE GENOMIC DNA]</scope>
    <source>
        <strain evidence="2 3">CASD</strain>
    </source>
</reference>
<keyword evidence="3" id="KW-1185">Reference proteome</keyword>
<dbReference type="RefSeq" id="WP_010025229.1">
    <property type="nucleotide sequence ID" value="NZ_AFVQ02000175.1"/>
</dbReference>
<evidence type="ECO:0000313" key="2">
    <source>
        <dbReference type="EMBL" id="KLI01716.1"/>
    </source>
</evidence>
<feature type="compositionally biased region" description="Polar residues" evidence="1">
    <location>
        <begin position="42"/>
        <end position="55"/>
    </location>
</feature>
<feature type="region of interest" description="Disordered" evidence="1">
    <location>
        <begin position="36"/>
        <end position="55"/>
    </location>
</feature>
<accession>A0A0U1QM75</accession>
<dbReference type="EMBL" id="AFVQ02000175">
    <property type="protein sequence ID" value="KLI01716.1"/>
    <property type="molecule type" value="Genomic_DNA"/>
</dbReference>
<evidence type="ECO:0000256" key="1">
    <source>
        <dbReference type="SAM" id="MobiDB-lite"/>
    </source>
</evidence>
<dbReference type="OrthoDB" id="1932566at2"/>
<gene>
    <name evidence="2" type="ORF">SINU_11975</name>
</gene>
<name>A0A0U1QM75_9BACL</name>
<comment type="caution">
    <text evidence="2">The sequence shown here is derived from an EMBL/GenBank/DDBJ whole genome shotgun (WGS) entry which is preliminary data.</text>
</comment>
<dbReference type="AlphaFoldDB" id="A0A0U1QM75"/>
<dbReference type="Proteomes" id="UP000035553">
    <property type="component" value="Unassembled WGS sequence"/>
</dbReference>
<protein>
    <submittedName>
        <fullName evidence="2">Uncharacterized protein</fullName>
    </submittedName>
</protein>
<evidence type="ECO:0000313" key="3">
    <source>
        <dbReference type="Proteomes" id="UP000035553"/>
    </source>
</evidence>
<proteinExistence type="predicted"/>
<sequence>MDKIKLFTLGTLLVVLLCLISLLVYRPWSSNAEVATTKKGPQVSSAPSQDKSSNLPGSYGLDVFMKKTNNNQTVITSGFDRSHNTDPKNLIDDHYFQNYLSFMANEPDQIIDTTVAGLLYALSIRQDELKHADIYADILYRWKSKDLSQLASDKQKILDLQE</sequence>
<organism evidence="2 3">
    <name type="scientific">Sporolactobacillus inulinus CASD</name>
    <dbReference type="NCBI Taxonomy" id="1069536"/>
    <lineage>
        <taxon>Bacteria</taxon>
        <taxon>Bacillati</taxon>
        <taxon>Bacillota</taxon>
        <taxon>Bacilli</taxon>
        <taxon>Bacillales</taxon>
        <taxon>Sporolactobacillaceae</taxon>
        <taxon>Sporolactobacillus</taxon>
    </lineage>
</organism>